<feature type="transmembrane region" description="Helical" evidence="1">
    <location>
        <begin position="112"/>
        <end position="131"/>
    </location>
</feature>
<accession>A0A916X7T0</accession>
<keyword evidence="3" id="KW-1185">Reference proteome</keyword>
<dbReference type="Proteomes" id="UP000608154">
    <property type="component" value="Unassembled WGS sequence"/>
</dbReference>
<name>A0A916X7T0_9SPHN</name>
<feature type="transmembrane region" description="Helical" evidence="1">
    <location>
        <begin position="164"/>
        <end position="184"/>
    </location>
</feature>
<dbReference type="EMBL" id="BMHK01000071">
    <property type="protein sequence ID" value="GGC16864.1"/>
    <property type="molecule type" value="Genomic_DNA"/>
</dbReference>
<reference evidence="2" key="1">
    <citation type="journal article" date="2014" name="Int. J. Syst. Evol. Microbiol.">
        <title>Complete genome sequence of Corynebacterium casei LMG S-19264T (=DSM 44701T), isolated from a smear-ripened cheese.</title>
        <authorList>
            <consortium name="US DOE Joint Genome Institute (JGI-PGF)"/>
            <person name="Walter F."/>
            <person name="Albersmeier A."/>
            <person name="Kalinowski J."/>
            <person name="Ruckert C."/>
        </authorList>
    </citation>
    <scope>NUCLEOTIDE SEQUENCE</scope>
    <source>
        <strain evidence="2">CGMCC 1.15095</strain>
    </source>
</reference>
<dbReference type="RefSeq" id="WP_188773291.1">
    <property type="nucleotide sequence ID" value="NZ_BMHK01000071.1"/>
</dbReference>
<proteinExistence type="predicted"/>
<sequence length="221" mass="24134">MLPFTRDRFFELFAAYNEAIWPAIPIFYLLAMIATLAAWRRHPQAGCVVSGALAVMWAWAGLVYHGLFFTRINPAAWAFAFGFLLQAVIWAFQAGSRTAFGFEDRSPVRAMAGWAMIAYALLVYPALGLLSGEAYPALPMFGVAPCPLVIFTLGLMTWASKVHWWVWIVPLVWAIIGGSAAILLSVPQDWALPIAALAALALRFKGLGKGHSSRADGAPLH</sequence>
<evidence type="ECO:0008006" key="4">
    <source>
        <dbReference type="Google" id="ProtNLM"/>
    </source>
</evidence>
<gene>
    <name evidence="2" type="ORF">GCM10011494_39690</name>
</gene>
<dbReference type="Pfam" id="PF19540">
    <property type="entry name" value="DUF6064"/>
    <property type="match status" value="1"/>
</dbReference>
<reference evidence="2" key="2">
    <citation type="submission" date="2020-09" db="EMBL/GenBank/DDBJ databases">
        <authorList>
            <person name="Sun Q."/>
            <person name="Zhou Y."/>
        </authorList>
    </citation>
    <scope>NUCLEOTIDE SEQUENCE</scope>
    <source>
        <strain evidence="2">CGMCC 1.15095</strain>
    </source>
</reference>
<feature type="transmembrane region" description="Helical" evidence="1">
    <location>
        <begin position="46"/>
        <end position="69"/>
    </location>
</feature>
<keyword evidence="1" id="KW-1133">Transmembrane helix</keyword>
<organism evidence="2 3">
    <name type="scientific">Novosphingobium endophyticum</name>
    <dbReference type="NCBI Taxonomy" id="1955250"/>
    <lineage>
        <taxon>Bacteria</taxon>
        <taxon>Pseudomonadati</taxon>
        <taxon>Pseudomonadota</taxon>
        <taxon>Alphaproteobacteria</taxon>
        <taxon>Sphingomonadales</taxon>
        <taxon>Sphingomonadaceae</taxon>
        <taxon>Novosphingobium</taxon>
    </lineage>
</organism>
<feature type="transmembrane region" description="Helical" evidence="1">
    <location>
        <begin position="137"/>
        <end position="157"/>
    </location>
</feature>
<keyword evidence="1" id="KW-0812">Transmembrane</keyword>
<protein>
    <recommendedName>
        <fullName evidence="4">MFS transporter permease</fullName>
    </recommendedName>
</protein>
<comment type="caution">
    <text evidence="2">The sequence shown here is derived from an EMBL/GenBank/DDBJ whole genome shotgun (WGS) entry which is preliminary data.</text>
</comment>
<keyword evidence="1" id="KW-0472">Membrane</keyword>
<feature type="transmembrane region" description="Helical" evidence="1">
    <location>
        <begin position="20"/>
        <end position="39"/>
    </location>
</feature>
<dbReference type="AlphaFoldDB" id="A0A916X7T0"/>
<feature type="transmembrane region" description="Helical" evidence="1">
    <location>
        <begin position="75"/>
        <end position="92"/>
    </location>
</feature>
<evidence type="ECO:0000256" key="1">
    <source>
        <dbReference type="SAM" id="Phobius"/>
    </source>
</evidence>
<evidence type="ECO:0000313" key="3">
    <source>
        <dbReference type="Proteomes" id="UP000608154"/>
    </source>
</evidence>
<evidence type="ECO:0000313" key="2">
    <source>
        <dbReference type="EMBL" id="GGC16864.1"/>
    </source>
</evidence>
<dbReference type="InterPro" id="IPR045708">
    <property type="entry name" value="DUF6064"/>
</dbReference>